<dbReference type="EMBL" id="JBEJUE010000050">
    <property type="protein sequence ID" value="MER0429126.1"/>
    <property type="molecule type" value="Genomic_DNA"/>
</dbReference>
<comment type="caution">
    <text evidence="1">The sequence shown here is derived from an EMBL/GenBank/DDBJ whole genome shotgun (WGS) entry which is preliminary data.</text>
</comment>
<organism evidence="1 2">
    <name type="scientific">Streptomyces microflavus</name>
    <name type="common">Streptomyces lipmanii</name>
    <dbReference type="NCBI Taxonomy" id="1919"/>
    <lineage>
        <taxon>Bacteria</taxon>
        <taxon>Bacillati</taxon>
        <taxon>Actinomycetota</taxon>
        <taxon>Actinomycetes</taxon>
        <taxon>Kitasatosporales</taxon>
        <taxon>Streptomycetaceae</taxon>
        <taxon>Streptomyces</taxon>
    </lineage>
</organism>
<dbReference type="Proteomes" id="UP001456562">
    <property type="component" value="Unassembled WGS sequence"/>
</dbReference>
<dbReference type="InterPro" id="IPR036410">
    <property type="entry name" value="HSP_DnaJ_Cys-rich_dom_sf"/>
</dbReference>
<dbReference type="SUPFAM" id="SSF57938">
    <property type="entry name" value="DnaJ/Hsp40 cysteine-rich domain"/>
    <property type="match status" value="1"/>
</dbReference>
<dbReference type="RefSeq" id="WP_107487224.1">
    <property type="nucleotide sequence ID" value="NZ_CP108360.1"/>
</dbReference>
<keyword evidence="2" id="KW-1185">Reference proteome</keyword>
<name>A0ABV1QD77_STRMI</name>
<sequence>METHCTDPAECLYFLISRPWADCTECDGSGWAEEDDYLALFCRICEGSGLNEYGPDEISHAQIGPRTRARIRAHTNRLTAEVSDGAAVAA</sequence>
<evidence type="ECO:0000313" key="1">
    <source>
        <dbReference type="EMBL" id="MER0429126.1"/>
    </source>
</evidence>
<evidence type="ECO:0000313" key="2">
    <source>
        <dbReference type="Proteomes" id="UP001456562"/>
    </source>
</evidence>
<proteinExistence type="predicted"/>
<accession>A0ABV1QD77</accession>
<reference evidence="1 2" key="1">
    <citation type="submission" date="2024-01" db="EMBL/GenBank/DDBJ databases">
        <title>Metagenomic exploration of the rhizosphere soil microbial community and their significance in facilitating the development of wild simulated ginseng.</title>
        <authorList>
            <person name="Huang J."/>
        </authorList>
    </citation>
    <scope>NUCLEOTIDE SEQUENCE [LARGE SCALE GENOMIC DNA]</scope>
    <source>
        <strain evidence="1 2">WY141</strain>
    </source>
</reference>
<gene>
    <name evidence="1" type="ORF">ABR748_33755</name>
</gene>
<protein>
    <submittedName>
        <fullName evidence="1">Uncharacterized protein</fullName>
    </submittedName>
</protein>